<evidence type="ECO:0000313" key="3">
    <source>
        <dbReference type="Proteomes" id="UP000831796"/>
    </source>
</evidence>
<proteinExistence type="predicted"/>
<evidence type="ECO:0000313" key="2">
    <source>
        <dbReference type="EMBL" id="UOQ70984.1"/>
    </source>
</evidence>
<dbReference type="RefSeq" id="WP_244674397.1">
    <property type="nucleotide sequence ID" value="NZ_CP095046.1"/>
</dbReference>
<feature type="compositionally biased region" description="Low complexity" evidence="1">
    <location>
        <begin position="45"/>
        <end position="55"/>
    </location>
</feature>
<dbReference type="KEGG" id="hcu:MUN79_20245"/>
<dbReference type="AlphaFoldDB" id="A0A8T9Q0M6"/>
<dbReference type="Proteomes" id="UP000831796">
    <property type="component" value="Chromosome"/>
</dbReference>
<feature type="region of interest" description="Disordered" evidence="1">
    <location>
        <begin position="35"/>
        <end position="55"/>
    </location>
</feature>
<sequence>MRYLVLGLLTIGLPTCKIVEAGGVDGNQTTITGDGNTAATATKPGTMATGTSASATEVKKSDGVAAGEGNTVTPAAPSTWWKWLLVGMALGYLGPKLLKLGSRFVWPEPT</sequence>
<evidence type="ECO:0000256" key="1">
    <source>
        <dbReference type="SAM" id="MobiDB-lite"/>
    </source>
</evidence>
<protein>
    <submittedName>
        <fullName evidence="2">Uncharacterized protein</fullName>
    </submittedName>
</protein>
<keyword evidence="3" id="KW-1185">Reference proteome</keyword>
<gene>
    <name evidence="2" type="ORF">MUN79_20245</name>
</gene>
<organism evidence="2 3">
    <name type="scientific">Hymenobacter cellulosilyticus</name>
    <dbReference type="NCBI Taxonomy" id="2932248"/>
    <lineage>
        <taxon>Bacteria</taxon>
        <taxon>Pseudomonadati</taxon>
        <taxon>Bacteroidota</taxon>
        <taxon>Cytophagia</taxon>
        <taxon>Cytophagales</taxon>
        <taxon>Hymenobacteraceae</taxon>
        <taxon>Hymenobacter</taxon>
    </lineage>
</organism>
<accession>A0A8T9Q0M6</accession>
<name>A0A8T9Q0M6_9BACT</name>
<dbReference type="EMBL" id="CP095046">
    <property type="protein sequence ID" value="UOQ70984.1"/>
    <property type="molecule type" value="Genomic_DNA"/>
</dbReference>
<reference evidence="2" key="1">
    <citation type="submission" date="2022-04" db="EMBL/GenBank/DDBJ databases">
        <title>Hymenobacter sp. isolated from the air.</title>
        <authorList>
            <person name="Won M."/>
            <person name="Lee C.-M."/>
            <person name="Woen H.-Y."/>
            <person name="Kwon S.-W."/>
        </authorList>
    </citation>
    <scope>NUCLEOTIDE SEQUENCE</scope>
    <source>
        <strain evidence="2">5116S-3</strain>
    </source>
</reference>